<protein>
    <submittedName>
        <fullName evidence="3">ABC transporter substrate-binding protein</fullName>
    </submittedName>
</protein>
<organism evidence="3 4">
    <name type="scientific">Clostridium aciditolerans</name>
    <dbReference type="NCBI Taxonomy" id="339861"/>
    <lineage>
        <taxon>Bacteria</taxon>
        <taxon>Bacillati</taxon>
        <taxon>Bacillota</taxon>
        <taxon>Clostridia</taxon>
        <taxon>Eubacteriales</taxon>
        <taxon>Clostridiaceae</taxon>
        <taxon>Clostridium</taxon>
    </lineage>
</organism>
<accession>A0A934M2C4</accession>
<dbReference type="RefSeq" id="WP_211141422.1">
    <property type="nucleotide sequence ID" value="NZ_JAEEGB010000005.1"/>
</dbReference>
<dbReference type="SMR" id="A0A934M2C4"/>
<dbReference type="InterPro" id="IPR001188">
    <property type="entry name" value="Sperm_putr-bd"/>
</dbReference>
<dbReference type="PANTHER" id="PTHR30006">
    <property type="entry name" value="THIAMINE-BINDING PERIPLASMIC PROTEIN-RELATED"/>
    <property type="match status" value="1"/>
</dbReference>
<gene>
    <name evidence="3" type="ORF">I6U51_04625</name>
</gene>
<evidence type="ECO:0000256" key="2">
    <source>
        <dbReference type="SAM" id="SignalP"/>
    </source>
</evidence>
<dbReference type="AlphaFoldDB" id="A0A934M2C4"/>
<dbReference type="GO" id="GO:0015888">
    <property type="term" value="P:thiamine transport"/>
    <property type="evidence" value="ECO:0007669"/>
    <property type="project" value="TreeGrafter"/>
</dbReference>
<dbReference type="SUPFAM" id="SSF53850">
    <property type="entry name" value="Periplasmic binding protein-like II"/>
    <property type="match status" value="1"/>
</dbReference>
<dbReference type="PROSITE" id="PS51257">
    <property type="entry name" value="PROKAR_LIPOPROTEIN"/>
    <property type="match status" value="1"/>
</dbReference>
<dbReference type="GO" id="GO:0015846">
    <property type="term" value="P:polyamine transport"/>
    <property type="evidence" value="ECO:0007669"/>
    <property type="project" value="InterPro"/>
</dbReference>
<sequence length="345" mass="37939">MLKFKKAFSMIIATTLTVTLFAGCGSKNTQATNKAKDEKVTVYCGLMEDHMVAAAKQFQSETGIKVEAVRMSSGEIMGRIKAEKENPKASVWFGGPADGFVQAQKEGLLEKYVSPNAKDIPDQFKDKDGYWTGIYKGYLGLVGNQKLLKEKGVQMPTSWEELLKPEFKGQIVLANPGSSGTAYTFLATMVQIMGEEKAMDYMKKLNGQVKSYQKSGTAPGRMVGQGEAMIGITFLHDAIKYREEGMKDIVISAPKEGTGYEIGAVGIIKGGPNQEAAKKFVDWCLTKKAQELGQTVGSYQFLTNPQATAPKQVEELKDAKLIDYKLEWAGSHKNELIEKWNNAIK</sequence>
<dbReference type="CDD" id="cd13544">
    <property type="entry name" value="PBP2_Fbp_like_1"/>
    <property type="match status" value="1"/>
</dbReference>
<feature type="chain" id="PRO_5036929792" evidence="2">
    <location>
        <begin position="32"/>
        <end position="345"/>
    </location>
</feature>
<dbReference type="PIRSF" id="PIRSF002825">
    <property type="entry name" value="CfbpA"/>
    <property type="match status" value="1"/>
</dbReference>
<comment type="caution">
    <text evidence="3">The sequence shown here is derived from an EMBL/GenBank/DDBJ whole genome shotgun (WGS) entry which is preliminary data.</text>
</comment>
<keyword evidence="1 2" id="KW-0732">Signal</keyword>
<keyword evidence="4" id="KW-1185">Reference proteome</keyword>
<dbReference type="InterPro" id="IPR026045">
    <property type="entry name" value="Ferric-bd"/>
</dbReference>
<name>A0A934M2C4_9CLOT</name>
<dbReference type="Proteomes" id="UP000622687">
    <property type="component" value="Unassembled WGS sequence"/>
</dbReference>
<evidence type="ECO:0000256" key="1">
    <source>
        <dbReference type="ARBA" id="ARBA00022729"/>
    </source>
</evidence>
<feature type="signal peptide" evidence="2">
    <location>
        <begin position="1"/>
        <end position="31"/>
    </location>
</feature>
<dbReference type="GO" id="GO:0030976">
    <property type="term" value="F:thiamine pyrophosphate binding"/>
    <property type="evidence" value="ECO:0007669"/>
    <property type="project" value="TreeGrafter"/>
</dbReference>
<dbReference type="Pfam" id="PF13343">
    <property type="entry name" value="SBP_bac_6"/>
    <property type="match status" value="1"/>
</dbReference>
<dbReference type="GO" id="GO:0030288">
    <property type="term" value="C:outer membrane-bounded periplasmic space"/>
    <property type="evidence" value="ECO:0007669"/>
    <property type="project" value="TreeGrafter"/>
</dbReference>
<dbReference type="GO" id="GO:0019808">
    <property type="term" value="F:polyamine binding"/>
    <property type="evidence" value="ECO:0007669"/>
    <property type="project" value="InterPro"/>
</dbReference>
<dbReference type="EMBL" id="JAEEGB010000005">
    <property type="protein sequence ID" value="MBI6871992.1"/>
    <property type="molecule type" value="Genomic_DNA"/>
</dbReference>
<reference evidence="3" key="1">
    <citation type="submission" date="2020-12" db="EMBL/GenBank/DDBJ databases">
        <title>Clostridium thailandense sp. nov., a novel acetogenic bacterium isolated from peat land soil in Thailand.</title>
        <authorList>
            <person name="Chaikitkaew S."/>
            <person name="Birkeland N.K."/>
        </authorList>
    </citation>
    <scope>NUCLEOTIDE SEQUENCE</scope>
    <source>
        <strain evidence="3">DSM 17425</strain>
    </source>
</reference>
<evidence type="ECO:0000313" key="4">
    <source>
        <dbReference type="Proteomes" id="UP000622687"/>
    </source>
</evidence>
<dbReference type="PANTHER" id="PTHR30006:SF2">
    <property type="entry name" value="ABC TRANSPORTER SUBSTRATE-BINDING PROTEIN"/>
    <property type="match status" value="1"/>
</dbReference>
<dbReference type="PRINTS" id="PR00909">
    <property type="entry name" value="SPERMDNBNDNG"/>
</dbReference>
<dbReference type="Gene3D" id="3.40.190.10">
    <property type="entry name" value="Periplasmic binding protein-like II"/>
    <property type="match status" value="2"/>
</dbReference>
<evidence type="ECO:0000313" key="3">
    <source>
        <dbReference type="EMBL" id="MBI6871992.1"/>
    </source>
</evidence>
<dbReference type="GO" id="GO:0030975">
    <property type="term" value="F:thiamine binding"/>
    <property type="evidence" value="ECO:0007669"/>
    <property type="project" value="TreeGrafter"/>
</dbReference>
<proteinExistence type="predicted"/>